<keyword evidence="5" id="KW-1185">Reference proteome</keyword>
<dbReference type="InterPro" id="IPR006311">
    <property type="entry name" value="TAT_signal"/>
</dbReference>
<protein>
    <recommendedName>
        <fullName evidence="3">MurNAc-LAA domain-containing protein</fullName>
    </recommendedName>
</protein>
<organism evidence="4 5">
    <name type="scientific">Catellatospora coxensis</name>
    <dbReference type="NCBI Taxonomy" id="310354"/>
    <lineage>
        <taxon>Bacteria</taxon>
        <taxon>Bacillati</taxon>
        <taxon>Actinomycetota</taxon>
        <taxon>Actinomycetes</taxon>
        <taxon>Micromonosporales</taxon>
        <taxon>Micromonosporaceae</taxon>
        <taxon>Catellatospora</taxon>
    </lineage>
</organism>
<proteinExistence type="predicted"/>
<dbReference type="Proteomes" id="UP000630887">
    <property type="component" value="Unassembled WGS sequence"/>
</dbReference>
<dbReference type="PANTHER" id="PTHR30404:SF0">
    <property type="entry name" value="N-ACETYLMURAMOYL-L-ALANINE AMIDASE AMIC"/>
    <property type="match status" value="1"/>
</dbReference>
<dbReference type="Pfam" id="PF01520">
    <property type="entry name" value="Amidase_3"/>
    <property type="match status" value="1"/>
</dbReference>
<feature type="domain" description="MurNAc-LAA" evidence="3">
    <location>
        <begin position="96"/>
        <end position="208"/>
    </location>
</feature>
<dbReference type="SUPFAM" id="SSF53187">
    <property type="entry name" value="Zn-dependent exopeptidases"/>
    <property type="match status" value="1"/>
</dbReference>
<evidence type="ECO:0000313" key="5">
    <source>
        <dbReference type="Proteomes" id="UP000630887"/>
    </source>
</evidence>
<dbReference type="Gene3D" id="3.40.630.40">
    <property type="entry name" value="Zn-dependent exopeptidases"/>
    <property type="match status" value="1"/>
</dbReference>
<evidence type="ECO:0000313" key="4">
    <source>
        <dbReference type="EMBL" id="GIG05325.1"/>
    </source>
</evidence>
<dbReference type="GO" id="GO:0030288">
    <property type="term" value="C:outer membrane-bounded periplasmic space"/>
    <property type="evidence" value="ECO:0007669"/>
    <property type="project" value="TreeGrafter"/>
</dbReference>
<dbReference type="AlphaFoldDB" id="A0A8J3L289"/>
<dbReference type="PANTHER" id="PTHR30404">
    <property type="entry name" value="N-ACETYLMURAMOYL-L-ALANINE AMIDASE"/>
    <property type="match status" value="1"/>
</dbReference>
<dbReference type="EMBL" id="BONI01000014">
    <property type="protein sequence ID" value="GIG05325.1"/>
    <property type="molecule type" value="Genomic_DNA"/>
</dbReference>
<dbReference type="GO" id="GO:0009253">
    <property type="term" value="P:peptidoglycan catabolic process"/>
    <property type="evidence" value="ECO:0007669"/>
    <property type="project" value="InterPro"/>
</dbReference>
<sequence>MNGNSVLRRRTLLAAAAGVAAAPFAAAGPAFAAGPKIYLDPGHGGTDAGAVANGLQEKTLTLNIALQTRDILKANYTVDVRMSRTTDITRSLAYRTDDANAWGAAIFVSIHINAGGGTGFESYRYPGVGATTQRLHSLVHSNVLSQMRTISSITDRGQKTANLHVLRESNMPAVLTENLFIDTVANANLLKRADFITATARGHARGIAAFLGL</sequence>
<evidence type="ECO:0000256" key="2">
    <source>
        <dbReference type="SAM" id="SignalP"/>
    </source>
</evidence>
<feature type="chain" id="PRO_5035242093" description="MurNAc-LAA domain-containing protein" evidence="2">
    <location>
        <begin position="33"/>
        <end position="213"/>
    </location>
</feature>
<reference evidence="4 5" key="1">
    <citation type="submission" date="2021-01" db="EMBL/GenBank/DDBJ databases">
        <title>Whole genome shotgun sequence of Catellatospora coxensis NBRC 107359.</title>
        <authorList>
            <person name="Komaki H."/>
            <person name="Tamura T."/>
        </authorList>
    </citation>
    <scope>NUCLEOTIDE SEQUENCE [LARGE SCALE GENOMIC DNA]</scope>
    <source>
        <strain evidence="4 5">NBRC 107359</strain>
    </source>
</reference>
<evidence type="ECO:0000256" key="1">
    <source>
        <dbReference type="ARBA" id="ARBA00022801"/>
    </source>
</evidence>
<dbReference type="PROSITE" id="PS51318">
    <property type="entry name" value="TAT"/>
    <property type="match status" value="1"/>
</dbReference>
<dbReference type="InterPro" id="IPR002508">
    <property type="entry name" value="MurNAc-LAA_cat"/>
</dbReference>
<dbReference type="CDD" id="cd02696">
    <property type="entry name" value="MurNAc-LAA"/>
    <property type="match status" value="1"/>
</dbReference>
<dbReference type="InterPro" id="IPR050695">
    <property type="entry name" value="N-acetylmuramoyl_amidase_3"/>
</dbReference>
<keyword evidence="2" id="KW-0732">Signal</keyword>
<dbReference type="RefSeq" id="WP_203691512.1">
    <property type="nucleotide sequence ID" value="NZ_BAAALC010000021.1"/>
</dbReference>
<accession>A0A8J3L289</accession>
<evidence type="ECO:0000259" key="3">
    <source>
        <dbReference type="SMART" id="SM00646"/>
    </source>
</evidence>
<gene>
    <name evidence="4" type="ORF">Cco03nite_20250</name>
</gene>
<comment type="caution">
    <text evidence="4">The sequence shown here is derived from an EMBL/GenBank/DDBJ whole genome shotgun (WGS) entry which is preliminary data.</text>
</comment>
<feature type="signal peptide" evidence="2">
    <location>
        <begin position="1"/>
        <end position="32"/>
    </location>
</feature>
<dbReference type="GO" id="GO:0008745">
    <property type="term" value="F:N-acetylmuramoyl-L-alanine amidase activity"/>
    <property type="evidence" value="ECO:0007669"/>
    <property type="project" value="InterPro"/>
</dbReference>
<keyword evidence="1" id="KW-0378">Hydrolase</keyword>
<dbReference type="SMART" id="SM00646">
    <property type="entry name" value="Ami_3"/>
    <property type="match status" value="1"/>
</dbReference>
<name>A0A8J3L289_9ACTN</name>